<dbReference type="EMBL" id="BQKE01000002">
    <property type="protein sequence ID" value="GJM62739.1"/>
    <property type="molecule type" value="Genomic_DNA"/>
</dbReference>
<gene>
    <name evidence="1" type="ORF">PEDI_32910</name>
</gene>
<evidence type="ECO:0000313" key="1">
    <source>
        <dbReference type="EMBL" id="GJM62739.1"/>
    </source>
</evidence>
<protein>
    <submittedName>
        <fullName evidence="1">Uncharacterized protein</fullName>
    </submittedName>
</protein>
<sequence length="122" mass="13589">MKENKIPKISLLSLLFVLLTFSTSIGAGNKVFKVKSFDSIDGKGQLIVNEVSGFGDNAKIGFYKVLGDQYQLIEIVPALNGHVFHGMEDGVFYAIIAFDSNLGEDPLKMGFDVKYEKRFIKY</sequence>
<dbReference type="AlphaFoldDB" id="A0AAN5AL04"/>
<keyword evidence="2" id="KW-1185">Reference proteome</keyword>
<accession>A0AAN5AL04</accession>
<reference evidence="1 2" key="1">
    <citation type="submission" date="2021-12" db="EMBL/GenBank/DDBJ databases">
        <title>Genome sequencing of bacteria with rrn-lacking chromosome and rrn-plasmid.</title>
        <authorList>
            <person name="Anda M."/>
            <person name="Iwasaki W."/>
        </authorList>
    </citation>
    <scope>NUCLEOTIDE SEQUENCE [LARGE SCALE GENOMIC DNA]</scope>
    <source>
        <strain evidence="1 2">NBRC 15940</strain>
    </source>
</reference>
<dbReference type="Proteomes" id="UP001310022">
    <property type="component" value="Unassembled WGS sequence"/>
</dbReference>
<organism evidence="1 2">
    <name type="scientific">Persicobacter diffluens</name>
    <dbReference type="NCBI Taxonomy" id="981"/>
    <lineage>
        <taxon>Bacteria</taxon>
        <taxon>Pseudomonadati</taxon>
        <taxon>Bacteroidota</taxon>
        <taxon>Cytophagia</taxon>
        <taxon>Cytophagales</taxon>
        <taxon>Persicobacteraceae</taxon>
        <taxon>Persicobacter</taxon>
    </lineage>
</organism>
<comment type="caution">
    <text evidence="1">The sequence shown here is derived from an EMBL/GenBank/DDBJ whole genome shotgun (WGS) entry which is preliminary data.</text>
</comment>
<dbReference type="RefSeq" id="WP_338237979.1">
    <property type="nucleotide sequence ID" value="NZ_BQKE01000002.1"/>
</dbReference>
<proteinExistence type="predicted"/>
<evidence type="ECO:0000313" key="2">
    <source>
        <dbReference type="Proteomes" id="UP001310022"/>
    </source>
</evidence>
<name>A0AAN5AL04_9BACT</name>